<evidence type="ECO:0000313" key="1">
    <source>
        <dbReference type="EMBL" id="GIG79708.1"/>
    </source>
</evidence>
<sequence>MDGMLVRKTRMFLTSHSSEAAFEAALPEPYGAPDRSATHFSPHTFLGVIMHRFAERPSACGVPRRDHAQIRPGHR</sequence>
<organism evidence="1 2">
    <name type="scientific">Planotetraspora kaengkrachanensis</name>
    <dbReference type="NCBI Taxonomy" id="575193"/>
    <lineage>
        <taxon>Bacteria</taxon>
        <taxon>Bacillati</taxon>
        <taxon>Actinomycetota</taxon>
        <taxon>Actinomycetes</taxon>
        <taxon>Streptosporangiales</taxon>
        <taxon>Streptosporangiaceae</taxon>
        <taxon>Planotetraspora</taxon>
    </lineage>
</organism>
<keyword evidence="2" id="KW-1185">Reference proteome</keyword>
<gene>
    <name evidence="1" type="ORF">Pka01_28350</name>
</gene>
<comment type="caution">
    <text evidence="1">The sequence shown here is derived from an EMBL/GenBank/DDBJ whole genome shotgun (WGS) entry which is preliminary data.</text>
</comment>
<evidence type="ECO:0000313" key="2">
    <source>
        <dbReference type="Proteomes" id="UP000630097"/>
    </source>
</evidence>
<dbReference type="Proteomes" id="UP000630097">
    <property type="component" value="Unassembled WGS sequence"/>
</dbReference>
<reference evidence="1 2" key="1">
    <citation type="submission" date="2021-01" db="EMBL/GenBank/DDBJ databases">
        <title>Whole genome shotgun sequence of Planotetraspora kaengkrachanensis NBRC 104272.</title>
        <authorList>
            <person name="Komaki H."/>
            <person name="Tamura T."/>
        </authorList>
    </citation>
    <scope>NUCLEOTIDE SEQUENCE [LARGE SCALE GENOMIC DNA]</scope>
    <source>
        <strain evidence="1 2">NBRC 104272</strain>
    </source>
</reference>
<protein>
    <submittedName>
        <fullName evidence="1">Uncharacterized protein</fullName>
    </submittedName>
</protein>
<proteinExistence type="predicted"/>
<accession>A0A8J3M099</accession>
<dbReference type="EMBL" id="BONV01000010">
    <property type="protein sequence ID" value="GIG79708.1"/>
    <property type="molecule type" value="Genomic_DNA"/>
</dbReference>
<name>A0A8J3M099_9ACTN</name>
<dbReference type="AlphaFoldDB" id="A0A8J3M099"/>